<dbReference type="Proteomes" id="UP000475545">
    <property type="component" value="Unassembled WGS sequence"/>
</dbReference>
<accession>A0A6L7GNM7</accession>
<feature type="chain" id="PRO_5038577514" evidence="1">
    <location>
        <begin position="25"/>
        <end position="170"/>
    </location>
</feature>
<organism evidence="2 3">
    <name type="scientific">Gordonia mangrovi</name>
    <dbReference type="NCBI Taxonomy" id="2665643"/>
    <lineage>
        <taxon>Bacteria</taxon>
        <taxon>Bacillati</taxon>
        <taxon>Actinomycetota</taxon>
        <taxon>Actinomycetes</taxon>
        <taxon>Mycobacteriales</taxon>
        <taxon>Gordoniaceae</taxon>
        <taxon>Gordonia</taxon>
    </lineage>
</organism>
<dbReference type="EMBL" id="WMBR01000002">
    <property type="protein sequence ID" value="MXP21529.1"/>
    <property type="molecule type" value="Genomic_DNA"/>
</dbReference>
<gene>
    <name evidence="2" type="ORF">GIY30_09215</name>
</gene>
<sequence length="170" mass="16971">MNRTARLAASALAASGLAVGATTAAATSAPAAEPAALSIQGDLALTPELHLLRIDAEGARDGSGETGGTYTATVLNGSDPTPIEVTGPISCIYVNGDTASLVYPISDIEPVGLPDQFQDAAAVQITVREGTDGRSDMVGVNGPMLTSSFTGCAPTDTPFAFDGEIETSGG</sequence>
<comment type="caution">
    <text evidence="2">The sequence shown here is derived from an EMBL/GenBank/DDBJ whole genome shotgun (WGS) entry which is preliminary data.</text>
</comment>
<keyword evidence="3" id="KW-1185">Reference proteome</keyword>
<evidence type="ECO:0000256" key="1">
    <source>
        <dbReference type="SAM" id="SignalP"/>
    </source>
</evidence>
<dbReference type="RefSeq" id="WP_160901712.1">
    <property type="nucleotide sequence ID" value="NZ_CP102850.1"/>
</dbReference>
<reference evidence="2 3" key="1">
    <citation type="submission" date="2019-11" db="EMBL/GenBank/DDBJ databases">
        <title>Gordonia sp. nov., a novel actinobacterium isolated from mangrove soil in Hainan.</title>
        <authorList>
            <person name="Huang X."/>
            <person name="Xie Y."/>
            <person name="Chu X."/>
            <person name="Xiao K."/>
        </authorList>
    </citation>
    <scope>NUCLEOTIDE SEQUENCE [LARGE SCALE GENOMIC DNA]</scope>
    <source>
        <strain evidence="2 3">HNM0687</strain>
    </source>
</reference>
<keyword evidence="1" id="KW-0732">Signal</keyword>
<protein>
    <submittedName>
        <fullName evidence="2">Uncharacterized protein</fullName>
    </submittedName>
</protein>
<evidence type="ECO:0000313" key="3">
    <source>
        <dbReference type="Proteomes" id="UP000475545"/>
    </source>
</evidence>
<proteinExistence type="predicted"/>
<feature type="signal peptide" evidence="1">
    <location>
        <begin position="1"/>
        <end position="24"/>
    </location>
</feature>
<evidence type="ECO:0000313" key="2">
    <source>
        <dbReference type="EMBL" id="MXP21529.1"/>
    </source>
</evidence>
<dbReference type="AlphaFoldDB" id="A0A6L7GNM7"/>
<name>A0A6L7GNM7_9ACTN</name>